<accession>A0ABV2PMP3</accession>
<evidence type="ECO:0000313" key="1">
    <source>
        <dbReference type="EMBL" id="MET4562216.1"/>
    </source>
</evidence>
<proteinExistence type="predicted"/>
<reference evidence="1 2" key="1">
    <citation type="submission" date="2024-06" db="EMBL/GenBank/DDBJ databases">
        <title>Sorghum-associated microbial communities from plants grown in Nebraska, USA.</title>
        <authorList>
            <person name="Schachtman D."/>
        </authorList>
    </citation>
    <scope>NUCLEOTIDE SEQUENCE [LARGE SCALE GENOMIC DNA]</scope>
    <source>
        <strain evidence="1 2">736</strain>
    </source>
</reference>
<evidence type="ECO:0000313" key="2">
    <source>
        <dbReference type="Proteomes" id="UP001549363"/>
    </source>
</evidence>
<evidence type="ECO:0008006" key="3">
    <source>
        <dbReference type="Google" id="ProtNLM"/>
    </source>
</evidence>
<sequence>MMNDVVQAGLRSEEVEVNFQAKLEKHLSKNEEICKDCRGLGMKVDNNVFGIKGYKHSKGMTFPFNNQSLSYCPSCYNGIRKRCEHCNELIAKSRTVCNCETVRKQKDEQQEIKAKERWNKIPKISLEQALANYGMLYVEDFDEYVASNAFEDWIEYQRDEDGYFDPKDLRIYVTKCESLYLSATDIVENALEELHEGAEVSNEATVQLQIFLDQWCKRNGGGTQTYHADCDTGVIYNE</sequence>
<dbReference type="Proteomes" id="UP001549363">
    <property type="component" value="Unassembled WGS sequence"/>
</dbReference>
<dbReference type="EMBL" id="JBEPSB010000018">
    <property type="protein sequence ID" value="MET4562216.1"/>
    <property type="molecule type" value="Genomic_DNA"/>
</dbReference>
<name>A0ABV2PMP3_9BACI</name>
<keyword evidence="2" id="KW-1185">Reference proteome</keyword>
<organism evidence="1 2">
    <name type="scientific">Lysinibacillus parviboronicapiens</name>
    <dbReference type="NCBI Taxonomy" id="436516"/>
    <lineage>
        <taxon>Bacteria</taxon>
        <taxon>Bacillati</taxon>
        <taxon>Bacillota</taxon>
        <taxon>Bacilli</taxon>
        <taxon>Bacillales</taxon>
        <taxon>Bacillaceae</taxon>
        <taxon>Lysinibacillus</taxon>
    </lineage>
</organism>
<comment type="caution">
    <text evidence="1">The sequence shown here is derived from an EMBL/GenBank/DDBJ whole genome shotgun (WGS) entry which is preliminary data.</text>
</comment>
<dbReference type="RefSeq" id="WP_354472398.1">
    <property type="nucleotide sequence ID" value="NZ_JBEPSB010000018.1"/>
</dbReference>
<protein>
    <recommendedName>
        <fullName evidence="3">Phage protein</fullName>
    </recommendedName>
</protein>
<gene>
    <name evidence="1" type="ORF">ABIA69_003402</name>
</gene>